<dbReference type="InterPro" id="IPR006461">
    <property type="entry name" value="PLAC_motif_containing"/>
</dbReference>
<accession>A0A8T2UMQ1</accession>
<dbReference type="NCBIfam" id="TIGR01571">
    <property type="entry name" value="A_thal_Cys_rich"/>
    <property type="match status" value="1"/>
</dbReference>
<keyword evidence="3" id="KW-1185">Reference proteome</keyword>
<gene>
    <name evidence="2" type="ORF">KP509_07G075600</name>
</gene>
<evidence type="ECO:0000256" key="1">
    <source>
        <dbReference type="SAM" id="SignalP"/>
    </source>
</evidence>
<dbReference type="OMA" id="TTEHTHF"/>
<proteinExistence type="predicted"/>
<keyword evidence="1" id="KW-0732">Signal</keyword>
<reference evidence="2" key="1">
    <citation type="submission" date="2021-08" db="EMBL/GenBank/DDBJ databases">
        <title>WGS assembly of Ceratopteris richardii.</title>
        <authorList>
            <person name="Marchant D.B."/>
            <person name="Chen G."/>
            <person name="Jenkins J."/>
            <person name="Shu S."/>
            <person name="Leebens-Mack J."/>
            <person name="Grimwood J."/>
            <person name="Schmutz J."/>
            <person name="Soltis P."/>
            <person name="Soltis D."/>
            <person name="Chen Z.-H."/>
        </authorList>
    </citation>
    <scope>NUCLEOTIDE SEQUENCE</scope>
    <source>
        <strain evidence="2">Whitten #5841</strain>
        <tissue evidence="2">Leaf</tissue>
    </source>
</reference>
<dbReference type="PANTHER" id="PTHR15907">
    <property type="entry name" value="DUF614 FAMILY PROTEIN-RELATED"/>
    <property type="match status" value="1"/>
</dbReference>
<feature type="chain" id="PRO_5035921096" evidence="1">
    <location>
        <begin position="24"/>
        <end position="157"/>
    </location>
</feature>
<dbReference type="EMBL" id="CM035412">
    <property type="protein sequence ID" value="KAH7433569.1"/>
    <property type="molecule type" value="Genomic_DNA"/>
</dbReference>
<dbReference type="Proteomes" id="UP000825935">
    <property type="component" value="Chromosome 7"/>
</dbReference>
<feature type="signal peptide" evidence="1">
    <location>
        <begin position="1"/>
        <end position="23"/>
    </location>
</feature>
<evidence type="ECO:0000313" key="2">
    <source>
        <dbReference type="EMBL" id="KAH7433569.1"/>
    </source>
</evidence>
<dbReference type="Pfam" id="PF04749">
    <property type="entry name" value="PLAC8"/>
    <property type="match status" value="1"/>
</dbReference>
<sequence>MGIRQNFPLHISLSLSLSPPTMAHPTQLGQWTSGFCDCCMDYDSCCCTYWCTCVSVGRIANVVDLGQTSFWEGCCIWTALQCTLGLGCLYSCTYRKKVRSMFNLPADPCNDFVADCCCPVCSISQTYRELKNRGMDPALGYRGNAPTAAPAVQLMQK</sequence>
<evidence type="ECO:0000313" key="3">
    <source>
        <dbReference type="Proteomes" id="UP000825935"/>
    </source>
</evidence>
<protein>
    <submittedName>
        <fullName evidence="2">Uncharacterized protein</fullName>
    </submittedName>
</protein>
<name>A0A8T2UMQ1_CERRI</name>
<dbReference type="OrthoDB" id="1045822at2759"/>
<organism evidence="2 3">
    <name type="scientific">Ceratopteris richardii</name>
    <name type="common">Triangle waterfern</name>
    <dbReference type="NCBI Taxonomy" id="49495"/>
    <lineage>
        <taxon>Eukaryota</taxon>
        <taxon>Viridiplantae</taxon>
        <taxon>Streptophyta</taxon>
        <taxon>Embryophyta</taxon>
        <taxon>Tracheophyta</taxon>
        <taxon>Polypodiopsida</taxon>
        <taxon>Polypodiidae</taxon>
        <taxon>Polypodiales</taxon>
        <taxon>Pteridineae</taxon>
        <taxon>Pteridaceae</taxon>
        <taxon>Parkerioideae</taxon>
        <taxon>Ceratopteris</taxon>
    </lineage>
</organism>
<dbReference type="AlphaFoldDB" id="A0A8T2UMQ1"/>
<comment type="caution">
    <text evidence="2">The sequence shown here is derived from an EMBL/GenBank/DDBJ whole genome shotgun (WGS) entry which is preliminary data.</text>
</comment>